<feature type="domain" description="DUF6701" evidence="1">
    <location>
        <begin position="193"/>
        <end position="740"/>
    </location>
</feature>
<comment type="caution">
    <text evidence="2">The sequence shown here is derived from an EMBL/GenBank/DDBJ whole genome shotgun (WGS) entry which is preliminary data.</text>
</comment>
<dbReference type="RefSeq" id="WP_184044721.1">
    <property type="nucleotide sequence ID" value="NZ_JACHHO010000002.1"/>
</dbReference>
<sequence>MERSASDSNTIFDGEIRLAKAGVIQTSGSNGASNFYWPTSDGWIVYYGPPSAWGVSLTVADINHSGFGAVIAADKSGGGPETAYIDQVATEICYDTAPTGPHHLQIEASSNTGVTCAPATFTVRACADAACTTYYTGGVSGSLASSNGAWLWPTGASFSIAAGSSSVTLQGQLPVVGSSTLSVASSSPSATSAATCLLGGSTSCVFSASAAGFLLSAPHHVSDTAQTLTVAAVKQSDNSPSCTPAFVNTSKTVTLGCSYVNPGTGTLPVTLGGAASRVAGASSASCGSVSRSLAFNASGQASTSLRYADVGRIGLSASYTGSGADAGLVMSGSTEAVVAPQDFEFSNLPAGSLTAGVGFGLRISARNASGAVVPNFGQELTAEGVSLSHTRISPTGTGAVNGAFSGTVGSFSAGVANPTGLAWSEVGTLALTAQLTSGSYLGAGGNPSGNTAAGAIGPFRPHHFRVQVTPACGAYSYAGQPLQTVTVTARNAQNAATQNYDGSSNTSPNFAQAIRFSEVSASGLGSFSPSTWAASRFVAGVATASRPLATTLQYDFSAKESGPLTLALRAAEDISGGVSSSAGTGTEPSLQIQSGRMRIESRIGSAGSSLGLPLRLETWSGSSWVLATADSCTVLAAPSVALSGRVNGKGDTAVWTNSVSLGSFVAGRATLTLGATNPKSVGSMAVAINLGETSADSACLSVHPSTTGAKMPWLRSRFGSCASAWASDPSARASFGLINAESQKRIHERQLY</sequence>
<evidence type="ECO:0000313" key="2">
    <source>
        <dbReference type="EMBL" id="MBB5204604.1"/>
    </source>
</evidence>
<organism evidence="2 3">
    <name type="scientific">Inhella inkyongensis</name>
    <dbReference type="NCBI Taxonomy" id="392593"/>
    <lineage>
        <taxon>Bacteria</taxon>
        <taxon>Pseudomonadati</taxon>
        <taxon>Pseudomonadota</taxon>
        <taxon>Betaproteobacteria</taxon>
        <taxon>Burkholderiales</taxon>
        <taxon>Sphaerotilaceae</taxon>
        <taxon>Inhella</taxon>
    </lineage>
</organism>
<dbReference type="AlphaFoldDB" id="A0A840S749"/>
<evidence type="ECO:0000313" key="3">
    <source>
        <dbReference type="Proteomes" id="UP000554837"/>
    </source>
</evidence>
<dbReference type="Pfam" id="PF20419">
    <property type="entry name" value="DUF6701"/>
    <property type="match status" value="1"/>
</dbReference>
<dbReference type="Proteomes" id="UP000554837">
    <property type="component" value="Unassembled WGS sequence"/>
</dbReference>
<name>A0A840S749_9BURK</name>
<accession>A0A840S749</accession>
<proteinExistence type="predicted"/>
<evidence type="ECO:0000259" key="1">
    <source>
        <dbReference type="Pfam" id="PF20419"/>
    </source>
</evidence>
<gene>
    <name evidence="2" type="ORF">HNQ51_001918</name>
</gene>
<dbReference type="InterPro" id="IPR046524">
    <property type="entry name" value="DUF6701"/>
</dbReference>
<dbReference type="EMBL" id="JACHHO010000002">
    <property type="protein sequence ID" value="MBB5204604.1"/>
    <property type="molecule type" value="Genomic_DNA"/>
</dbReference>
<protein>
    <submittedName>
        <fullName evidence="2">MSHA biogenesis protein MshQ</fullName>
    </submittedName>
</protein>
<keyword evidence="3" id="KW-1185">Reference proteome</keyword>
<reference evidence="2 3" key="1">
    <citation type="submission" date="2020-08" db="EMBL/GenBank/DDBJ databases">
        <title>Genomic Encyclopedia of Type Strains, Phase IV (KMG-IV): sequencing the most valuable type-strain genomes for metagenomic binning, comparative biology and taxonomic classification.</title>
        <authorList>
            <person name="Goeker M."/>
        </authorList>
    </citation>
    <scope>NUCLEOTIDE SEQUENCE [LARGE SCALE GENOMIC DNA]</scope>
    <source>
        <strain evidence="2 3">DSM 23958</strain>
    </source>
</reference>